<dbReference type="GeneID" id="57979008"/>
<dbReference type="AlphaFoldDB" id="A0A0R2F5J5"/>
<sequence>MERDELFDTIMVALRSTTTDEGLQNEVNDLILAARADLNIDGLVSDEFASSKAVIIRQAITLYVKAHWGYDNPDSEKFLDRYEKLKTSLSFHSQYGGGTDEV</sequence>
<organism evidence="1 2">
    <name type="scientific">Weissella confusa</name>
    <name type="common">Lactobacillus confusus</name>
    <dbReference type="NCBI Taxonomy" id="1583"/>
    <lineage>
        <taxon>Bacteria</taxon>
        <taxon>Bacillati</taxon>
        <taxon>Bacillota</taxon>
        <taxon>Bacilli</taxon>
        <taxon>Lactobacillales</taxon>
        <taxon>Lactobacillaceae</taxon>
        <taxon>Weissella</taxon>
    </lineage>
</organism>
<evidence type="ECO:0000313" key="1">
    <source>
        <dbReference type="EMBL" id="MBC6499308.1"/>
    </source>
</evidence>
<dbReference type="EMBL" id="JACSZT010000008">
    <property type="protein sequence ID" value="MBC6499308.1"/>
    <property type="molecule type" value="Genomic_DNA"/>
</dbReference>
<evidence type="ECO:0000313" key="2">
    <source>
        <dbReference type="Proteomes" id="UP000650485"/>
    </source>
</evidence>
<dbReference type="InterPro" id="IPR056951">
    <property type="entry name" value="Phage_connect_2"/>
</dbReference>
<name>A0A0R2F5J5_WEICO</name>
<dbReference type="RefSeq" id="WP_056973080.1">
    <property type="nucleotide sequence ID" value="NZ_BJZE01000022.1"/>
</dbReference>
<gene>
    <name evidence="1" type="ORF">H7R52_11605</name>
</gene>
<dbReference type="Pfam" id="PF24829">
    <property type="entry name" value="Phage_connect_2"/>
    <property type="match status" value="1"/>
</dbReference>
<dbReference type="OrthoDB" id="2889166at2"/>
<proteinExistence type="predicted"/>
<reference evidence="1" key="1">
    <citation type="submission" date="2020-08" db="EMBL/GenBank/DDBJ databases">
        <title>Complete genome sequence of Weissella confusa strain FS54 provides insights into metabolic potential.</title>
        <authorList>
            <person name="Fhoula I."/>
            <person name="Najjari A."/>
            <person name="Lekired A."/>
            <person name="Bessrour-Aouam N."/>
            <person name="Jaballah S."/>
            <person name="Klibi N."/>
            <person name="Ouzari H.-I."/>
        </authorList>
    </citation>
    <scope>NUCLEOTIDE SEQUENCE</scope>
    <source>
        <strain evidence="1">FS54</strain>
    </source>
</reference>
<dbReference type="Proteomes" id="UP000650485">
    <property type="component" value="Unassembled WGS sequence"/>
</dbReference>
<comment type="caution">
    <text evidence="1">The sequence shown here is derived from an EMBL/GenBank/DDBJ whole genome shotgun (WGS) entry which is preliminary data.</text>
</comment>
<protein>
    <submittedName>
        <fullName evidence="1">DNA-packaging protein</fullName>
    </submittedName>
</protein>
<accession>A0A0R2F5J5</accession>